<evidence type="ECO:0000256" key="1">
    <source>
        <dbReference type="SAM" id="MobiDB-lite"/>
    </source>
</evidence>
<dbReference type="EMBL" id="KQ964249">
    <property type="protein sequence ID" value="KXJ92163.1"/>
    <property type="molecule type" value="Genomic_DNA"/>
</dbReference>
<gene>
    <name evidence="2" type="ORF">Micbo1qcDRAFT_162314</name>
</gene>
<name>A0A136J4T7_9PEZI</name>
<dbReference type="InParanoid" id="A0A136J4T7"/>
<sequence>MDMVCLLPLACVRPLANMCLAFGHFAEVGVDQPEDTDSRMLDAPERRRDAEARLRASQHLQRPFEQLQEVSVAT</sequence>
<feature type="region of interest" description="Disordered" evidence="1">
    <location>
        <begin position="33"/>
        <end position="54"/>
    </location>
</feature>
<evidence type="ECO:0000313" key="3">
    <source>
        <dbReference type="Proteomes" id="UP000070501"/>
    </source>
</evidence>
<dbReference type="Proteomes" id="UP000070501">
    <property type="component" value="Unassembled WGS sequence"/>
</dbReference>
<protein>
    <submittedName>
        <fullName evidence="2">Uncharacterized protein</fullName>
    </submittedName>
</protein>
<proteinExistence type="predicted"/>
<keyword evidence="3" id="KW-1185">Reference proteome</keyword>
<dbReference type="AlphaFoldDB" id="A0A136J4T7"/>
<reference evidence="3" key="1">
    <citation type="submission" date="2016-02" db="EMBL/GenBank/DDBJ databases">
        <title>Draft genome sequence of Microdochium bolleyi, a fungal endophyte of beachgrass.</title>
        <authorList>
            <consortium name="DOE Joint Genome Institute"/>
            <person name="David A.S."/>
            <person name="May G."/>
            <person name="Haridas S."/>
            <person name="Lim J."/>
            <person name="Wang M."/>
            <person name="Labutti K."/>
            <person name="Lipzen A."/>
            <person name="Barry K."/>
            <person name="Grigoriev I.V."/>
        </authorList>
    </citation>
    <scope>NUCLEOTIDE SEQUENCE [LARGE SCALE GENOMIC DNA]</scope>
    <source>
        <strain evidence="3">J235TASD1</strain>
    </source>
</reference>
<evidence type="ECO:0000313" key="2">
    <source>
        <dbReference type="EMBL" id="KXJ92163.1"/>
    </source>
</evidence>
<accession>A0A136J4T7</accession>
<organism evidence="2 3">
    <name type="scientific">Microdochium bolleyi</name>
    <dbReference type="NCBI Taxonomy" id="196109"/>
    <lineage>
        <taxon>Eukaryota</taxon>
        <taxon>Fungi</taxon>
        <taxon>Dikarya</taxon>
        <taxon>Ascomycota</taxon>
        <taxon>Pezizomycotina</taxon>
        <taxon>Sordariomycetes</taxon>
        <taxon>Xylariomycetidae</taxon>
        <taxon>Xylariales</taxon>
        <taxon>Microdochiaceae</taxon>
        <taxon>Microdochium</taxon>
    </lineage>
</organism>
<feature type="compositionally biased region" description="Basic and acidic residues" evidence="1">
    <location>
        <begin position="36"/>
        <end position="54"/>
    </location>
</feature>